<accession>A0A6L2MSF2</accession>
<feature type="compositionally biased region" description="Polar residues" evidence="1">
    <location>
        <begin position="397"/>
        <end position="408"/>
    </location>
</feature>
<feature type="compositionally biased region" description="Acidic residues" evidence="1">
    <location>
        <begin position="509"/>
        <end position="526"/>
    </location>
</feature>
<name>A0A6L2MSF2_TANCI</name>
<feature type="compositionally biased region" description="Basic and acidic residues" evidence="1">
    <location>
        <begin position="488"/>
        <end position="508"/>
    </location>
</feature>
<sequence length="526" mass="59314">MTLRAEAQENIAKVQEKLAEEEIEKLVEGDEDEESYASEFANLVLNDDVDDSCTRLEPESHTENPEKDDITLVSVYTTENVLIRGMPIPNVFLTKEIRTTDEFKECERVFMNVDVLMNQPQPVISTQGTHRSTPRAHWTPTLTASPQGKKRKQSAEESTEAQENIAKVQEKLAEEEIEKLVEGDEDEESYASEFANSVLNDDVDDSCTMLEPESHTENPEKVPAKEKVKISTTNVRLETTVSQKEENFKLLLMSSRTLPTTRHSPILLKSLKSLCSSFGTLLRRVQGVNFVEVLDDETTLTFLIDLGYKGLLHKHPSIVQGVDFAKVPNDETTLTFLIDIGYKEDHQVLLSEILPVCQRRSLLSVSEAQGCLNLTLEEQLAPDTMKSLEKSKKTNRRQPGTRGSSEGTCVSPGVPDESTVVLATSSEGTYTKLGVHDEEKVTSGANVILEWGSEQESEYSEDDDDDENNDWVDTNKEEEKDDDDDEKIIDLEIRFDEETDDEFMHSEENVQDDDEETDDELVYADE</sequence>
<gene>
    <name evidence="2" type="ORF">Tci_048894</name>
</gene>
<dbReference type="AlphaFoldDB" id="A0A6L2MSF2"/>
<feature type="region of interest" description="Disordered" evidence="1">
    <location>
        <begin position="124"/>
        <end position="166"/>
    </location>
</feature>
<protein>
    <submittedName>
        <fullName evidence="2">Uncharacterized protein</fullName>
    </submittedName>
</protein>
<dbReference type="EMBL" id="BKCJ010007369">
    <property type="protein sequence ID" value="GEU76916.1"/>
    <property type="molecule type" value="Genomic_DNA"/>
</dbReference>
<comment type="caution">
    <text evidence="2">The sequence shown here is derived from an EMBL/GenBank/DDBJ whole genome shotgun (WGS) entry which is preliminary data.</text>
</comment>
<evidence type="ECO:0000313" key="2">
    <source>
        <dbReference type="EMBL" id="GEU76916.1"/>
    </source>
</evidence>
<feature type="region of interest" description="Disordered" evidence="1">
    <location>
        <begin position="388"/>
        <end position="416"/>
    </location>
</feature>
<proteinExistence type="predicted"/>
<feature type="region of interest" description="Disordered" evidence="1">
    <location>
        <begin position="452"/>
        <end position="526"/>
    </location>
</feature>
<evidence type="ECO:0000256" key="1">
    <source>
        <dbReference type="SAM" id="MobiDB-lite"/>
    </source>
</evidence>
<reference evidence="2" key="1">
    <citation type="journal article" date="2019" name="Sci. Rep.">
        <title>Draft genome of Tanacetum cinerariifolium, the natural source of mosquito coil.</title>
        <authorList>
            <person name="Yamashiro T."/>
            <person name="Shiraishi A."/>
            <person name="Satake H."/>
            <person name="Nakayama K."/>
        </authorList>
    </citation>
    <scope>NUCLEOTIDE SEQUENCE</scope>
</reference>
<organism evidence="2">
    <name type="scientific">Tanacetum cinerariifolium</name>
    <name type="common">Dalmatian daisy</name>
    <name type="synonym">Chrysanthemum cinerariifolium</name>
    <dbReference type="NCBI Taxonomy" id="118510"/>
    <lineage>
        <taxon>Eukaryota</taxon>
        <taxon>Viridiplantae</taxon>
        <taxon>Streptophyta</taxon>
        <taxon>Embryophyta</taxon>
        <taxon>Tracheophyta</taxon>
        <taxon>Spermatophyta</taxon>
        <taxon>Magnoliopsida</taxon>
        <taxon>eudicotyledons</taxon>
        <taxon>Gunneridae</taxon>
        <taxon>Pentapetalae</taxon>
        <taxon>asterids</taxon>
        <taxon>campanulids</taxon>
        <taxon>Asterales</taxon>
        <taxon>Asteraceae</taxon>
        <taxon>Asteroideae</taxon>
        <taxon>Anthemideae</taxon>
        <taxon>Anthemidinae</taxon>
        <taxon>Tanacetum</taxon>
    </lineage>
</organism>
<feature type="compositionally biased region" description="Acidic residues" evidence="1">
    <location>
        <begin position="453"/>
        <end position="470"/>
    </location>
</feature>